<protein>
    <submittedName>
        <fullName evidence="1">Lethal(3)malignant brain tumor-like protein</fullName>
    </submittedName>
</protein>
<reference evidence="2" key="1">
    <citation type="journal article" date="2011" name="Nat. Biotechnol.">
        <title>The genomic sequence of the Chinese hamster ovary (CHO)-K1 cell line.</title>
        <authorList>
            <person name="Xu X."/>
            <person name="Nagarajan H."/>
            <person name="Lewis N.E."/>
            <person name="Pan S."/>
            <person name="Cai Z."/>
            <person name="Liu X."/>
            <person name="Chen W."/>
            <person name="Xie M."/>
            <person name="Wang W."/>
            <person name="Hammond S."/>
            <person name="Andersen M.R."/>
            <person name="Neff N."/>
            <person name="Passarelli B."/>
            <person name="Koh W."/>
            <person name="Fan H.C."/>
            <person name="Wang J."/>
            <person name="Gui Y."/>
            <person name="Lee K.H."/>
            <person name="Betenbaugh M.J."/>
            <person name="Quake S.R."/>
            <person name="Famili I."/>
            <person name="Palsson B.O."/>
            <person name="Wang J."/>
        </authorList>
    </citation>
    <scope>NUCLEOTIDE SEQUENCE [LARGE SCALE GENOMIC DNA]</scope>
    <source>
        <strain evidence="2">CHO K1 cell line</strain>
    </source>
</reference>
<dbReference type="AlphaFoldDB" id="G3HDB4"/>
<gene>
    <name evidence="1" type="ORF">I79_008494</name>
</gene>
<dbReference type="InParanoid" id="G3HDB4"/>
<dbReference type="STRING" id="10029.G3HDB4"/>
<organism evidence="1 2">
    <name type="scientific">Cricetulus griseus</name>
    <name type="common">Chinese hamster</name>
    <name type="synonym">Cricetulus barabensis griseus</name>
    <dbReference type="NCBI Taxonomy" id="10029"/>
    <lineage>
        <taxon>Eukaryota</taxon>
        <taxon>Metazoa</taxon>
        <taxon>Chordata</taxon>
        <taxon>Craniata</taxon>
        <taxon>Vertebrata</taxon>
        <taxon>Euteleostomi</taxon>
        <taxon>Mammalia</taxon>
        <taxon>Eutheria</taxon>
        <taxon>Euarchontoglires</taxon>
        <taxon>Glires</taxon>
        <taxon>Rodentia</taxon>
        <taxon>Myomorpha</taxon>
        <taxon>Muroidea</taxon>
        <taxon>Cricetidae</taxon>
        <taxon>Cricetinae</taxon>
        <taxon>Cricetulus</taxon>
    </lineage>
</organism>
<evidence type="ECO:0000313" key="2">
    <source>
        <dbReference type="Proteomes" id="UP000001075"/>
    </source>
</evidence>
<dbReference type="Gene3D" id="2.30.30.140">
    <property type="match status" value="1"/>
</dbReference>
<sequence>MAQPLHRALFIPPRGPGYKEEEFSWSQYLRSTRAQAAPKHLFVSQSHVSID</sequence>
<evidence type="ECO:0000313" key="1">
    <source>
        <dbReference type="EMBL" id="EGW07716.1"/>
    </source>
</evidence>
<dbReference type="Proteomes" id="UP000001075">
    <property type="component" value="Unassembled WGS sequence"/>
</dbReference>
<accession>G3HDB4</accession>
<dbReference type="EMBL" id="JH000294">
    <property type="protein sequence ID" value="EGW07716.1"/>
    <property type="molecule type" value="Genomic_DNA"/>
</dbReference>
<proteinExistence type="predicted"/>
<name>G3HDB4_CRIGR</name>